<proteinExistence type="predicted"/>
<feature type="transmembrane region" description="Helical" evidence="1">
    <location>
        <begin position="25"/>
        <end position="45"/>
    </location>
</feature>
<feature type="transmembrane region" description="Helical" evidence="1">
    <location>
        <begin position="134"/>
        <end position="156"/>
    </location>
</feature>
<feature type="transmembrane region" description="Helical" evidence="1">
    <location>
        <begin position="51"/>
        <end position="66"/>
    </location>
</feature>
<comment type="caution">
    <text evidence="2">The sequence shown here is derived from an EMBL/GenBank/DDBJ whole genome shotgun (WGS) entry which is preliminary data.</text>
</comment>
<keyword evidence="1" id="KW-0472">Membrane</keyword>
<dbReference type="EMBL" id="QOVW01000034">
    <property type="protein sequence ID" value="RDB36729.1"/>
    <property type="molecule type" value="Genomic_DNA"/>
</dbReference>
<evidence type="ECO:0000256" key="1">
    <source>
        <dbReference type="SAM" id="Phobius"/>
    </source>
</evidence>
<evidence type="ECO:0000313" key="2">
    <source>
        <dbReference type="EMBL" id="RDB36729.1"/>
    </source>
</evidence>
<evidence type="ECO:0000313" key="3">
    <source>
        <dbReference type="Proteomes" id="UP000253934"/>
    </source>
</evidence>
<dbReference type="Proteomes" id="UP000253934">
    <property type="component" value="Unassembled WGS sequence"/>
</dbReference>
<sequence length="157" mass="18969">MLYNENKNYFLEEKKVIKQIQDWKYFLNNTIGLFSFTFAISCAGLEPKNSILWNFLSIAVIIVLLVKNKNIFPEVIILIRNKKEKTEDDMRLLRLYKEELLKMKKFEPTKKKYKLSNIKNSMIAIYHSFKETPLYWIGFLSLFILLYYNFMSFMIFK</sequence>
<keyword evidence="1" id="KW-0812">Transmembrane</keyword>
<name>A0A369KPY1_9BACT</name>
<protein>
    <submittedName>
        <fullName evidence="2">Uncharacterized protein</fullName>
    </submittedName>
</protein>
<reference evidence="2" key="1">
    <citation type="submission" date="2018-04" db="EMBL/GenBank/DDBJ databases">
        <title>Draft genome sequence of the Candidatus Spirobacillus cienkowskii, a pathogen of freshwater Daphnia species, reconstructed from hemolymph metagenomic reads.</title>
        <authorList>
            <person name="Bresciani L."/>
            <person name="Lemos L.N."/>
            <person name="Wale N."/>
            <person name="Lin J.Y."/>
            <person name="Fernandes G.R."/>
            <person name="Duffy M.A."/>
            <person name="Rodrigues J.M."/>
        </authorList>
    </citation>
    <scope>NUCLEOTIDE SEQUENCE [LARGE SCALE GENOMIC DNA]</scope>
    <source>
        <strain evidence="2">Binning01</strain>
    </source>
</reference>
<organism evidence="2 3">
    <name type="scientific">Spirobacillus cienkowskii</name>
    <dbReference type="NCBI Taxonomy" id="495820"/>
    <lineage>
        <taxon>Bacteria</taxon>
        <taxon>Pseudomonadati</taxon>
        <taxon>Bdellovibrionota</taxon>
        <taxon>Oligoflexia</taxon>
        <taxon>Silvanigrellales</taxon>
        <taxon>Spirobacillus</taxon>
    </lineage>
</organism>
<dbReference type="AlphaFoldDB" id="A0A369KPY1"/>
<gene>
    <name evidence="2" type="ORF">DCC88_03575</name>
</gene>
<keyword evidence="3" id="KW-1185">Reference proteome</keyword>
<accession>A0A369KPY1</accession>
<keyword evidence="1" id="KW-1133">Transmembrane helix</keyword>